<evidence type="ECO:0000313" key="2">
    <source>
        <dbReference type="Proteomes" id="UP001208649"/>
    </source>
</evidence>
<proteinExistence type="predicted"/>
<dbReference type="RefSeq" id="WP_263004700.1">
    <property type="nucleotide sequence ID" value="NZ_JAOTEM010000006.1"/>
</dbReference>
<accession>A0ABT2WEX1</accession>
<dbReference type="Proteomes" id="UP001208649">
    <property type="component" value="Unassembled WGS sequence"/>
</dbReference>
<reference evidence="2" key="1">
    <citation type="submission" date="2023-07" db="EMBL/GenBank/DDBJ databases">
        <title>Chryseobacterium sp. strain PBS4-4 Genome sequencing and assembly.</title>
        <authorList>
            <person name="Jung Y."/>
        </authorList>
    </citation>
    <scope>NUCLEOTIDE SEQUENCE [LARGE SCALE GENOMIC DNA]</scope>
    <source>
        <strain evidence="2">PBS4-4</strain>
    </source>
</reference>
<comment type="caution">
    <text evidence="1">The sequence shown here is derived from an EMBL/GenBank/DDBJ whole genome shotgun (WGS) entry which is preliminary data.</text>
</comment>
<protein>
    <recommendedName>
        <fullName evidence="3">C1q domain-containing protein</fullName>
    </recommendedName>
</protein>
<sequence>MKNYYFMLIFPFFGYSITAQVGINTTDPQATLHVERRTDQTKADGIIPPRFTGDELRAKSAAYGAAQNGAIVYVTESVTATTDPKTSAVLTKGLFVYDAFASNGTGTGLWNVIQEGPATPSTVTGDGVYAAKFTSDFSLLGLTLISSGQRNFTFTPNNSTVPSVGNTTVQVSSSQMAAGIYTVPSTGIYQINYSYKEGTGLNLAVLTSSGINIRKAPLGSNTYTILDSKGFSGANLVVLSLSLTQSQISHLYSLTAGDKLQFGISRTGIATLDLLNTVEVDLSIYRIK</sequence>
<keyword evidence="2" id="KW-1185">Reference proteome</keyword>
<evidence type="ECO:0000313" key="1">
    <source>
        <dbReference type="EMBL" id="MCU7619145.1"/>
    </source>
</evidence>
<gene>
    <name evidence="1" type="ORF">NZ698_18350</name>
</gene>
<organism evidence="1 2">
    <name type="scientific">Chryseobacterium edaphi</name>
    <dbReference type="NCBI Taxonomy" id="2976532"/>
    <lineage>
        <taxon>Bacteria</taxon>
        <taxon>Pseudomonadati</taxon>
        <taxon>Bacteroidota</taxon>
        <taxon>Flavobacteriia</taxon>
        <taxon>Flavobacteriales</taxon>
        <taxon>Weeksellaceae</taxon>
        <taxon>Chryseobacterium group</taxon>
        <taxon>Chryseobacterium</taxon>
    </lineage>
</organism>
<evidence type="ECO:0008006" key="3">
    <source>
        <dbReference type="Google" id="ProtNLM"/>
    </source>
</evidence>
<dbReference type="EMBL" id="JAOTEM010000006">
    <property type="protein sequence ID" value="MCU7619145.1"/>
    <property type="molecule type" value="Genomic_DNA"/>
</dbReference>
<name>A0ABT2WEX1_9FLAO</name>